<sequence length="145" mass="16244">MLALDGKLGRKVVVEGEIVKISMGYLPFQKHRNKSVLIKDIVSVEVKKPGLSSGFILFQICGEDNKARKSISDAPSDNEILFGSKSKYETALKIKEYIENFKKNSNHSKTNNASTADEIMKFKKLCDDGIITKDEFEKQKSKLLG</sequence>
<dbReference type="InterPro" id="IPR018649">
    <property type="entry name" value="SHOCT"/>
</dbReference>
<dbReference type="Proteomes" id="UP000184310">
    <property type="component" value="Unassembled WGS sequence"/>
</dbReference>
<dbReference type="AlphaFoldDB" id="A0A1M6JZA8"/>
<dbReference type="EMBL" id="FQZB01000009">
    <property type="protein sequence ID" value="SHJ51922.1"/>
    <property type="molecule type" value="Genomic_DNA"/>
</dbReference>
<evidence type="ECO:0000313" key="3">
    <source>
        <dbReference type="Proteomes" id="UP000184310"/>
    </source>
</evidence>
<gene>
    <name evidence="2" type="ORF">SAMN02745163_02050</name>
</gene>
<dbReference type="Pfam" id="PF09851">
    <property type="entry name" value="SHOCT"/>
    <property type="match status" value="1"/>
</dbReference>
<evidence type="ECO:0000313" key="2">
    <source>
        <dbReference type="EMBL" id="SHJ51922.1"/>
    </source>
</evidence>
<protein>
    <submittedName>
        <fullName evidence="2">Short C-terminal domain-containing protein</fullName>
    </submittedName>
</protein>
<reference evidence="2 3" key="1">
    <citation type="submission" date="2016-11" db="EMBL/GenBank/DDBJ databases">
        <authorList>
            <person name="Jaros S."/>
            <person name="Januszkiewicz K."/>
            <person name="Wedrychowicz H."/>
        </authorList>
    </citation>
    <scope>NUCLEOTIDE SEQUENCE [LARGE SCALE GENOMIC DNA]</scope>
    <source>
        <strain evidence="2 3">DSM 21758</strain>
    </source>
</reference>
<accession>A0A1M6JZA8</accession>
<feature type="domain" description="SHOCT" evidence="1">
    <location>
        <begin position="117"/>
        <end position="144"/>
    </location>
</feature>
<evidence type="ECO:0000259" key="1">
    <source>
        <dbReference type="Pfam" id="PF09851"/>
    </source>
</evidence>
<dbReference type="STRING" id="1121302.SAMN02745163_02050"/>
<name>A0A1M6JZA8_9CLOT</name>
<dbReference type="RefSeq" id="WP_072986747.1">
    <property type="nucleotide sequence ID" value="NZ_FQZB01000009.1"/>
</dbReference>
<keyword evidence="3" id="KW-1185">Reference proteome</keyword>
<proteinExistence type="predicted"/>
<organism evidence="2 3">
    <name type="scientific">Clostridium cavendishii DSM 21758</name>
    <dbReference type="NCBI Taxonomy" id="1121302"/>
    <lineage>
        <taxon>Bacteria</taxon>
        <taxon>Bacillati</taxon>
        <taxon>Bacillota</taxon>
        <taxon>Clostridia</taxon>
        <taxon>Eubacteriales</taxon>
        <taxon>Clostridiaceae</taxon>
        <taxon>Clostridium</taxon>
    </lineage>
</organism>
<dbReference type="OrthoDB" id="306887at2"/>